<keyword evidence="7" id="KW-0812">Transmembrane</keyword>
<dbReference type="GO" id="GO:0017004">
    <property type="term" value="P:cytochrome complex assembly"/>
    <property type="evidence" value="ECO:0007669"/>
    <property type="project" value="UniProtKB-KW"/>
</dbReference>
<dbReference type="GO" id="GO:0005886">
    <property type="term" value="C:plasma membrane"/>
    <property type="evidence" value="ECO:0007669"/>
    <property type="project" value="TreeGrafter"/>
</dbReference>
<feature type="domain" description="CcmH/CycL/Ccl2/NrfF N-terminal" evidence="8">
    <location>
        <begin position="7"/>
        <end position="150"/>
    </location>
</feature>
<dbReference type="AlphaFoldDB" id="A0A4S4NRL6"/>
<comment type="caution">
    <text evidence="9">The sequence shown here is derived from an EMBL/GenBank/DDBJ whole genome shotgun (WGS) entry which is preliminary data.</text>
</comment>
<evidence type="ECO:0000313" key="9">
    <source>
        <dbReference type="EMBL" id="THH38860.1"/>
    </source>
</evidence>
<dbReference type="Pfam" id="PF03918">
    <property type="entry name" value="CcmH"/>
    <property type="match status" value="1"/>
</dbReference>
<keyword evidence="4 7" id="KW-0732">Signal</keyword>
<reference evidence="9 10" key="1">
    <citation type="submission" date="2019-04" db="EMBL/GenBank/DDBJ databases">
        <title>Shimia ponticola sp. nov., isolated from seawater.</title>
        <authorList>
            <person name="Kim Y.-O."/>
            <person name="Yoon J.-H."/>
        </authorList>
    </citation>
    <scope>NUCLEOTIDE SEQUENCE [LARGE SCALE GENOMIC DNA]</scope>
    <source>
        <strain evidence="9 10">MYP11</strain>
    </source>
</reference>
<keyword evidence="2 7" id="KW-0349">Heme</keyword>
<dbReference type="Proteomes" id="UP000306602">
    <property type="component" value="Unassembled WGS sequence"/>
</dbReference>
<sequence>MRRLAFLLWLVLAAPALALDPSEMLADPELEARARALDHDIRCVKCQSEVVASSNADWAKDARRQIRELISDGASDAEVKQWFLDRYGEFVLMNPPKSGSTLALWLAGPAMLLTALLLGGAYIRRRAHAEDPAGDTALSEAEEARLREILKD</sequence>
<evidence type="ECO:0000256" key="1">
    <source>
        <dbReference type="ARBA" id="ARBA00010342"/>
    </source>
</evidence>
<keyword evidence="10" id="KW-1185">Reference proteome</keyword>
<keyword evidence="7" id="KW-1133">Transmembrane helix</keyword>
<dbReference type="RefSeq" id="WP_136461780.1">
    <property type="nucleotide sequence ID" value="NZ_SRKY01000001.1"/>
</dbReference>
<proteinExistence type="inferred from homology"/>
<name>A0A4S4NRL6_9RHOB</name>
<feature type="chain" id="PRO_5021039673" description="Cytochrome c-type biogenesis protein" evidence="7">
    <location>
        <begin position="19"/>
        <end position="152"/>
    </location>
</feature>
<comment type="function">
    <text evidence="7">Possible subunit of a heme lyase.</text>
</comment>
<dbReference type="Gene3D" id="1.10.8.640">
    <property type="entry name" value="Cytochrome C biogenesis protein"/>
    <property type="match status" value="1"/>
</dbReference>
<evidence type="ECO:0000313" key="10">
    <source>
        <dbReference type="Proteomes" id="UP000306602"/>
    </source>
</evidence>
<evidence type="ECO:0000256" key="6">
    <source>
        <dbReference type="ARBA" id="ARBA00023004"/>
    </source>
</evidence>
<evidence type="ECO:0000256" key="2">
    <source>
        <dbReference type="ARBA" id="ARBA00022617"/>
    </source>
</evidence>
<keyword evidence="3 7" id="KW-0479">Metal-binding</keyword>
<evidence type="ECO:0000259" key="8">
    <source>
        <dbReference type="Pfam" id="PF03918"/>
    </source>
</evidence>
<dbReference type="CDD" id="cd16378">
    <property type="entry name" value="CcmH_N"/>
    <property type="match status" value="1"/>
</dbReference>
<feature type="transmembrane region" description="Helical" evidence="7">
    <location>
        <begin position="102"/>
        <end position="123"/>
    </location>
</feature>
<dbReference type="InterPro" id="IPR051263">
    <property type="entry name" value="C-type_cytochrome_biogenesis"/>
</dbReference>
<keyword evidence="5" id="KW-0201">Cytochrome c-type biogenesis</keyword>
<dbReference type="GO" id="GO:0046872">
    <property type="term" value="F:metal ion binding"/>
    <property type="evidence" value="ECO:0007669"/>
    <property type="project" value="UniProtKB-KW"/>
</dbReference>
<evidence type="ECO:0000256" key="7">
    <source>
        <dbReference type="RuleBase" id="RU364112"/>
    </source>
</evidence>
<dbReference type="OrthoDB" id="9804975at2"/>
<gene>
    <name evidence="9" type="ORF">E4Z66_04690</name>
</gene>
<dbReference type="EMBL" id="SRKY01000001">
    <property type="protein sequence ID" value="THH38860.1"/>
    <property type="molecule type" value="Genomic_DNA"/>
</dbReference>
<dbReference type="PANTHER" id="PTHR47870">
    <property type="entry name" value="CYTOCHROME C-TYPE BIOGENESIS PROTEIN CCMH"/>
    <property type="match status" value="1"/>
</dbReference>
<evidence type="ECO:0000256" key="5">
    <source>
        <dbReference type="ARBA" id="ARBA00022748"/>
    </source>
</evidence>
<organism evidence="9 10">
    <name type="scientific">Aliishimia ponticola</name>
    <dbReference type="NCBI Taxonomy" id="2499833"/>
    <lineage>
        <taxon>Bacteria</taxon>
        <taxon>Pseudomonadati</taxon>
        <taxon>Pseudomonadota</taxon>
        <taxon>Alphaproteobacteria</taxon>
        <taxon>Rhodobacterales</taxon>
        <taxon>Paracoccaceae</taxon>
        <taxon>Aliishimia</taxon>
    </lineage>
</organism>
<feature type="signal peptide" evidence="7">
    <location>
        <begin position="1"/>
        <end position="18"/>
    </location>
</feature>
<evidence type="ECO:0000256" key="3">
    <source>
        <dbReference type="ARBA" id="ARBA00022723"/>
    </source>
</evidence>
<accession>A0A4S4NRL6</accession>
<keyword evidence="6 7" id="KW-0408">Iron</keyword>
<keyword evidence="7" id="KW-0472">Membrane</keyword>
<dbReference type="PANTHER" id="PTHR47870:SF1">
    <property type="entry name" value="CYTOCHROME C-TYPE BIOGENESIS PROTEIN CCMH"/>
    <property type="match status" value="1"/>
</dbReference>
<evidence type="ECO:0000256" key="4">
    <source>
        <dbReference type="ARBA" id="ARBA00022729"/>
    </source>
</evidence>
<comment type="similarity">
    <text evidence="1 7">Belongs to the CcmH/CycL/Ccl2/NrfF family.</text>
</comment>
<protein>
    <recommendedName>
        <fullName evidence="7">Cytochrome c-type biogenesis protein</fullName>
    </recommendedName>
</protein>
<dbReference type="InterPro" id="IPR038297">
    <property type="entry name" value="CcmH/CycL/NrfF/Ccl2_sf"/>
</dbReference>
<dbReference type="InterPro" id="IPR005616">
    <property type="entry name" value="CcmH/CycL/Ccl2/NrfF_N"/>
</dbReference>